<proteinExistence type="predicted"/>
<accession>A0A8D8M137</accession>
<protein>
    <submittedName>
        <fullName evidence="2">Uncharacterized protein</fullName>
    </submittedName>
</protein>
<feature type="compositionally biased region" description="Polar residues" evidence="1">
    <location>
        <begin position="58"/>
        <end position="68"/>
    </location>
</feature>
<feature type="region of interest" description="Disordered" evidence="1">
    <location>
        <begin position="58"/>
        <end position="79"/>
    </location>
</feature>
<name>A0A8D8M137_9HEMI</name>
<dbReference type="AlphaFoldDB" id="A0A8D8M137"/>
<dbReference type="EMBL" id="HBUF01047435">
    <property type="protein sequence ID" value="CAG6620298.1"/>
    <property type="molecule type" value="Transcribed_RNA"/>
</dbReference>
<sequence>MESIICKDLIWSHLLDYCSTYKASKLSKSSSSKSPPRSTSVRSWLSSAAHLIWRDETCSPSSGTRTMPSSTDTCRRWTRRSSTSTRRGFHLIWRSLTTTPCI</sequence>
<evidence type="ECO:0000256" key="1">
    <source>
        <dbReference type="SAM" id="MobiDB-lite"/>
    </source>
</evidence>
<dbReference type="EMBL" id="HBUF01047433">
    <property type="protein sequence ID" value="CAG6620294.1"/>
    <property type="molecule type" value="Transcribed_RNA"/>
</dbReference>
<dbReference type="EMBL" id="HBUF01047434">
    <property type="protein sequence ID" value="CAG6620296.1"/>
    <property type="molecule type" value="Transcribed_RNA"/>
</dbReference>
<reference evidence="2" key="1">
    <citation type="submission" date="2021-05" db="EMBL/GenBank/DDBJ databases">
        <authorList>
            <person name="Alioto T."/>
            <person name="Alioto T."/>
            <person name="Gomez Garrido J."/>
        </authorList>
    </citation>
    <scope>NUCLEOTIDE SEQUENCE</scope>
</reference>
<organism evidence="2">
    <name type="scientific">Cacopsylla melanoneura</name>
    <dbReference type="NCBI Taxonomy" id="428564"/>
    <lineage>
        <taxon>Eukaryota</taxon>
        <taxon>Metazoa</taxon>
        <taxon>Ecdysozoa</taxon>
        <taxon>Arthropoda</taxon>
        <taxon>Hexapoda</taxon>
        <taxon>Insecta</taxon>
        <taxon>Pterygota</taxon>
        <taxon>Neoptera</taxon>
        <taxon>Paraneoptera</taxon>
        <taxon>Hemiptera</taxon>
        <taxon>Sternorrhyncha</taxon>
        <taxon>Psylloidea</taxon>
        <taxon>Psyllidae</taxon>
        <taxon>Psyllinae</taxon>
        <taxon>Cacopsylla</taxon>
    </lineage>
</organism>
<evidence type="ECO:0000313" key="2">
    <source>
        <dbReference type="EMBL" id="CAG6620294.1"/>
    </source>
</evidence>